<feature type="compositionally biased region" description="Gly residues" evidence="2">
    <location>
        <begin position="240"/>
        <end position="261"/>
    </location>
</feature>
<evidence type="ECO:0000313" key="5">
    <source>
        <dbReference type="Proteomes" id="UP000784294"/>
    </source>
</evidence>
<dbReference type="InterPro" id="IPR001356">
    <property type="entry name" value="HD"/>
</dbReference>
<dbReference type="Gene3D" id="1.10.10.60">
    <property type="entry name" value="Homeodomain-like"/>
    <property type="match status" value="1"/>
</dbReference>
<keyword evidence="1" id="KW-0371">Homeobox</keyword>
<comment type="caution">
    <text evidence="4">The sequence shown here is derived from an EMBL/GenBank/DDBJ whole genome shotgun (WGS) entry which is preliminary data.</text>
</comment>
<evidence type="ECO:0000256" key="1">
    <source>
        <dbReference type="RuleBase" id="RU000682"/>
    </source>
</evidence>
<keyword evidence="5" id="KW-1185">Reference proteome</keyword>
<gene>
    <name evidence="4" type="ORF">PXEA_LOCUS24122</name>
</gene>
<sequence>EEDEEEEDEDEGEEEEEEEAAEGQGNERKDEIGCELTQLASHWKEELNFRVGLLPAGVKEASSLLLSCLKLSRDDLCQDGKCQFVPGESGCGGGSGSLYGEGSQLSSSASSSGNSYCSGEVGDAGGGRGAGLLINTQSAGCFPMTPDCGGLGSVVPGGLVGLQTLGSAEGDEVSSLGVCLSRNVDLVGRLDDETEYMTQGCCSQVKEGRTMGFPGDGSGGGGSNPSAGDGVGDNSCDSNRGGGGGSGSAGGGGGRGCGGGGKAKRVRTSFTPDQLAILQMNFELEANPDGQELERIANSARLNKRVTQVCCDDFLRKC</sequence>
<evidence type="ECO:0000256" key="2">
    <source>
        <dbReference type="SAM" id="MobiDB-lite"/>
    </source>
</evidence>
<keyword evidence="1" id="KW-0539">Nucleus</keyword>
<name>A0A448X8A6_9PLAT</name>
<protein>
    <recommendedName>
        <fullName evidence="3">Homeobox domain-containing protein</fullName>
    </recommendedName>
</protein>
<accession>A0A448X8A6</accession>
<dbReference type="AlphaFoldDB" id="A0A448X8A6"/>
<dbReference type="EMBL" id="CAAALY010114471">
    <property type="protein sequence ID" value="VEL30682.1"/>
    <property type="molecule type" value="Genomic_DNA"/>
</dbReference>
<feature type="region of interest" description="Disordered" evidence="2">
    <location>
        <begin position="1"/>
        <end position="30"/>
    </location>
</feature>
<dbReference type="SUPFAM" id="SSF46689">
    <property type="entry name" value="Homeodomain-like"/>
    <property type="match status" value="1"/>
</dbReference>
<feature type="compositionally biased region" description="Gly residues" evidence="2">
    <location>
        <begin position="214"/>
        <end position="223"/>
    </location>
</feature>
<evidence type="ECO:0000259" key="3">
    <source>
        <dbReference type="Pfam" id="PF00046"/>
    </source>
</evidence>
<dbReference type="OrthoDB" id="10068367at2759"/>
<feature type="compositionally biased region" description="Acidic residues" evidence="2">
    <location>
        <begin position="1"/>
        <end position="21"/>
    </location>
</feature>
<reference evidence="4" key="1">
    <citation type="submission" date="2018-11" db="EMBL/GenBank/DDBJ databases">
        <authorList>
            <consortium name="Pathogen Informatics"/>
        </authorList>
    </citation>
    <scope>NUCLEOTIDE SEQUENCE</scope>
</reference>
<dbReference type="InterPro" id="IPR009057">
    <property type="entry name" value="Homeodomain-like_sf"/>
</dbReference>
<feature type="domain" description="Homeobox" evidence="3">
    <location>
        <begin position="264"/>
        <end position="309"/>
    </location>
</feature>
<dbReference type="Pfam" id="PF00046">
    <property type="entry name" value="Homeodomain"/>
    <property type="match status" value="1"/>
</dbReference>
<dbReference type="GO" id="GO:0003677">
    <property type="term" value="F:DNA binding"/>
    <property type="evidence" value="ECO:0007669"/>
    <property type="project" value="UniProtKB-KW"/>
</dbReference>
<feature type="compositionally biased region" description="Low complexity" evidence="2">
    <location>
        <begin position="224"/>
        <end position="239"/>
    </location>
</feature>
<comment type="subcellular location">
    <subcellularLocation>
        <location evidence="1">Nucleus</location>
    </subcellularLocation>
</comment>
<proteinExistence type="predicted"/>
<organism evidence="4 5">
    <name type="scientific">Protopolystoma xenopodis</name>
    <dbReference type="NCBI Taxonomy" id="117903"/>
    <lineage>
        <taxon>Eukaryota</taxon>
        <taxon>Metazoa</taxon>
        <taxon>Spiralia</taxon>
        <taxon>Lophotrochozoa</taxon>
        <taxon>Platyhelminthes</taxon>
        <taxon>Monogenea</taxon>
        <taxon>Polyopisthocotylea</taxon>
        <taxon>Polystomatidea</taxon>
        <taxon>Polystomatidae</taxon>
        <taxon>Protopolystoma</taxon>
    </lineage>
</organism>
<keyword evidence="1" id="KW-0238">DNA-binding</keyword>
<dbReference type="GO" id="GO:0005634">
    <property type="term" value="C:nucleus"/>
    <property type="evidence" value="ECO:0007669"/>
    <property type="project" value="UniProtKB-SubCell"/>
</dbReference>
<feature type="region of interest" description="Disordered" evidence="2">
    <location>
        <begin position="212"/>
        <end position="265"/>
    </location>
</feature>
<dbReference type="Proteomes" id="UP000784294">
    <property type="component" value="Unassembled WGS sequence"/>
</dbReference>
<evidence type="ECO:0000313" key="4">
    <source>
        <dbReference type="EMBL" id="VEL30682.1"/>
    </source>
</evidence>
<feature type="non-terminal residue" evidence="4">
    <location>
        <position position="1"/>
    </location>
</feature>